<evidence type="ECO:0000256" key="2">
    <source>
        <dbReference type="ARBA" id="ARBA00022737"/>
    </source>
</evidence>
<proteinExistence type="predicted"/>
<dbReference type="SMART" id="SM00606">
    <property type="entry name" value="CBD_IV"/>
    <property type="match status" value="1"/>
</dbReference>
<dbReference type="Gene3D" id="2.60.40.10">
    <property type="entry name" value="Immunoglobulins"/>
    <property type="match status" value="2"/>
</dbReference>
<dbReference type="Gene3D" id="2.60.120.260">
    <property type="entry name" value="Galactose-binding domain-like"/>
    <property type="match status" value="2"/>
</dbReference>
<feature type="transmembrane region" description="Helical" evidence="3">
    <location>
        <begin position="45"/>
        <end position="62"/>
    </location>
</feature>
<dbReference type="InterPro" id="IPR055149">
    <property type="entry name" value="Agl_cat_D2"/>
</dbReference>
<dbReference type="InterPro" id="IPR050964">
    <property type="entry name" value="Striated_Muscle_Regulatory"/>
</dbReference>
<keyword evidence="2" id="KW-0677">Repeat</keyword>
<keyword evidence="3" id="KW-0472">Membrane</keyword>
<dbReference type="STRING" id="320771.Cflav_PD5754"/>
<dbReference type="Pfam" id="PF22815">
    <property type="entry name" value="CatAgl_D1"/>
    <property type="match status" value="1"/>
</dbReference>
<keyword evidence="1" id="KW-0732">Signal</keyword>
<dbReference type="CDD" id="cd14490">
    <property type="entry name" value="CBM6-CBM35-CBM36_like_1"/>
    <property type="match status" value="1"/>
</dbReference>
<dbReference type="Pfam" id="PF00754">
    <property type="entry name" value="F5_F8_type_C"/>
    <property type="match status" value="1"/>
</dbReference>
<dbReference type="InterPro" id="IPR008999">
    <property type="entry name" value="Actin-crosslinking"/>
</dbReference>
<sequence length="1282" mass="133607">MSSNFLLCNAAQHLTHKINSFVIYVFHPMQSLRAWREAVREMKNYLGYFCLLSIALSLMGLGNKVYAIVGATTPFISFEAEAGTFGGGAAIVSLVSPPTTPYSSPQLEASGHAYVQLTATGQYVEWVNNTGQSITAINVRESIPDAPNGGGITATLNLYVNGVFRQSLNLNSMQTWLYENSTNYNGNDQNPADGSPRVFFDDVHTFIAGGAVTPGSTIRLQKDSTNSAAFYYIDVVDLETPPAALTQPANSLSISAYNAIANNSSVDNSAAIQNCINDAQTQGKSVWIPAGTYYVRTMGGLTATGITIQGAGIWYSTIYRNMPLPNPSPLGAIFNLTSCTVRNFSLDANATSRAVVDGCGGAMDTSGNNWLADGIWTQHTMSGFWASGTGGTVQNCRLTSIWADGINLNNVSLNGTVGNNLTNRNNFVRGTGDDANAINSVNYNGNQYYAPMNGVVIMNTTAIAPWGGKGVAIYGGTGHLVENNFMSDTARYVGLGVMKFGVNGSDLLSATVTGNTVLRCGGNGYSQQQQAMMIGNGGDGQSVGTVANAYVASNNIIDSLYSAVGFSTGTNTVFQYNTIIAPGLDGIAIGPPSLGAGVLGTAIIKSNIVTGLNPGRLALTNSSIDYEVITPIPAANYNGTLGVAIETCDEGGQNIGNISSGDWTAYNNIDLSGLNTFVARVASAGSGGNIEIHLDSPGGTMIGTCAVVGTGGSQTYLNMYCGITNTSESHNIYLVYSGGSGILFNLQFLGFYSAPSMLSHQLVVGNTYSLKALANGKFVSAPNGGTNALIAGSASVGVTEQFQVVDAGGGNIALLAMANNQYVCADNNGASPLIANRTSFGSWETFTEFDAGGGNIGLRAMNNGRYVTTGNGGTNALIAQSTTIGTSESFTVGFVSGVPPGAPLGLMATAGNFQVALSWAASVGATIYNIKRSLTSGGPYTIVATNVTDLAYTNTSLANGTTYFFVVSSQNSAGESANSSPIIATPGTLDRTGWVVASNTSGSDAPANAIDLDLNTRWSTGASQTAGQWFQVDMGSARTFYKIVLNTVNSSGDYPRGYQVNVSNDGLAWGSPVATGTGASAITTITFATQAARYIRITQTGSAQGSYWSIHDFNVYGTPPLAPLGITVTNATSNQIGLSWTASVSATSYNVKRAATSGGPYINVATNLIGFTYTDTGLTNGTIYYYVVSAVNLFGESANSVQASARPVAITVPQLHFGMSSSLMQLNWPQDHTGWRLESQTNSIGAGLSTNWFTVSSSGATNQIFVPVSTTNGSLFFRLVYP</sequence>
<feature type="domain" description="CBM6" evidence="6">
    <location>
        <begin position="630"/>
        <end position="752"/>
    </location>
</feature>
<protein>
    <submittedName>
        <fullName evidence="7">Carbohydrate binding family 6</fullName>
    </submittedName>
</protein>
<dbReference type="InterPro" id="IPR005084">
    <property type="entry name" value="CBM6"/>
</dbReference>
<dbReference type="PROSITE" id="PS50022">
    <property type="entry name" value="FA58C_3"/>
    <property type="match status" value="1"/>
</dbReference>
<evidence type="ECO:0000259" key="4">
    <source>
        <dbReference type="PROSITE" id="PS50022"/>
    </source>
</evidence>
<dbReference type="Pfam" id="PF22816">
    <property type="entry name" value="CatAgl_D2"/>
    <property type="match status" value="1"/>
</dbReference>
<dbReference type="InterPro" id="IPR033801">
    <property type="entry name" value="CBM6-CBM35-CBM36-like_1"/>
</dbReference>
<feature type="domain" description="Fibronectin type-III" evidence="5">
    <location>
        <begin position="1122"/>
        <end position="1214"/>
    </location>
</feature>
<evidence type="ECO:0000256" key="3">
    <source>
        <dbReference type="SAM" id="Phobius"/>
    </source>
</evidence>
<dbReference type="InterPro" id="IPR000421">
    <property type="entry name" value="FA58C"/>
</dbReference>
<dbReference type="SUPFAM" id="SSF50405">
    <property type="entry name" value="Actin-crosslinking proteins"/>
    <property type="match status" value="1"/>
</dbReference>
<dbReference type="GO" id="GO:0030246">
    <property type="term" value="F:carbohydrate binding"/>
    <property type="evidence" value="ECO:0007669"/>
    <property type="project" value="InterPro"/>
</dbReference>
<dbReference type="InterPro" id="IPR036116">
    <property type="entry name" value="FN3_sf"/>
</dbReference>
<dbReference type="CDD" id="cd04084">
    <property type="entry name" value="CBM6_xylanase-like"/>
    <property type="match status" value="1"/>
</dbReference>
<gene>
    <name evidence="7" type="ORF">Cflav_PD5754</name>
</gene>
<dbReference type="PANTHER" id="PTHR13817">
    <property type="entry name" value="TITIN"/>
    <property type="match status" value="1"/>
</dbReference>
<dbReference type="InterPro" id="IPR011050">
    <property type="entry name" value="Pectin_lyase_fold/virulence"/>
</dbReference>
<dbReference type="SUPFAM" id="SSF51126">
    <property type="entry name" value="Pectin lyase-like"/>
    <property type="match status" value="1"/>
</dbReference>
<evidence type="ECO:0000259" key="6">
    <source>
        <dbReference type="PROSITE" id="PS51175"/>
    </source>
</evidence>
<evidence type="ECO:0000256" key="1">
    <source>
        <dbReference type="ARBA" id="ARBA00022729"/>
    </source>
</evidence>
<dbReference type="CDD" id="cd00257">
    <property type="entry name" value="beta-trefoil_FSCN-like"/>
    <property type="match status" value="1"/>
</dbReference>
<reference evidence="7 8" key="1">
    <citation type="journal article" date="2011" name="J. Bacteriol.">
        <title>Genome sequence of 'Pedosphaera parvula' Ellin514, an aerobic Verrucomicrobial isolate from pasture soil.</title>
        <authorList>
            <person name="Kant R."/>
            <person name="van Passel M.W."/>
            <person name="Sangwan P."/>
            <person name="Palva A."/>
            <person name="Lucas S."/>
            <person name="Copeland A."/>
            <person name="Lapidus A."/>
            <person name="Glavina Del Rio T."/>
            <person name="Dalin E."/>
            <person name="Tice H."/>
            <person name="Bruce D."/>
            <person name="Goodwin L."/>
            <person name="Pitluck S."/>
            <person name="Chertkov O."/>
            <person name="Larimer F.W."/>
            <person name="Land M.L."/>
            <person name="Hauser L."/>
            <person name="Brettin T.S."/>
            <person name="Detter J.C."/>
            <person name="Han S."/>
            <person name="de Vos W.M."/>
            <person name="Janssen P.H."/>
            <person name="Smidt H."/>
        </authorList>
    </citation>
    <scope>NUCLEOTIDE SEQUENCE [LARGE SCALE GENOMIC DNA]</scope>
    <source>
        <strain evidence="7 8">Ellin514</strain>
    </source>
</reference>
<evidence type="ECO:0000313" key="7">
    <source>
        <dbReference type="EMBL" id="EEF63119.1"/>
    </source>
</evidence>
<keyword evidence="3" id="KW-1133">Transmembrane helix</keyword>
<dbReference type="InterPro" id="IPR012334">
    <property type="entry name" value="Pectin_lyas_fold"/>
</dbReference>
<dbReference type="InterPro" id="IPR006626">
    <property type="entry name" value="PbH1"/>
</dbReference>
<dbReference type="Pfam" id="PF03422">
    <property type="entry name" value="CBM_6"/>
    <property type="match status" value="1"/>
</dbReference>
<dbReference type="Pfam" id="PF00041">
    <property type="entry name" value="fn3"/>
    <property type="match status" value="1"/>
</dbReference>
<dbReference type="PANTHER" id="PTHR13817:SF73">
    <property type="entry name" value="FIBRONECTIN TYPE-III DOMAIN-CONTAINING PROTEIN"/>
    <property type="match status" value="1"/>
</dbReference>
<accession>B9XAT4</accession>
<dbReference type="SUPFAM" id="SSF49785">
    <property type="entry name" value="Galactose-binding domain-like"/>
    <property type="match status" value="2"/>
</dbReference>
<evidence type="ECO:0000313" key="8">
    <source>
        <dbReference type="Proteomes" id="UP000003688"/>
    </source>
</evidence>
<dbReference type="InterPro" id="IPR006584">
    <property type="entry name" value="Cellulose-bd_IV"/>
</dbReference>
<organism evidence="7 8">
    <name type="scientific">Pedosphaera parvula (strain Ellin514)</name>
    <dbReference type="NCBI Taxonomy" id="320771"/>
    <lineage>
        <taxon>Bacteria</taxon>
        <taxon>Pseudomonadati</taxon>
        <taxon>Verrucomicrobiota</taxon>
        <taxon>Pedosphaerae</taxon>
        <taxon>Pedosphaerales</taxon>
        <taxon>Pedosphaeraceae</taxon>
        <taxon>Pedosphaera</taxon>
    </lineage>
</organism>
<dbReference type="SMART" id="SM00710">
    <property type="entry name" value="PbH1"/>
    <property type="match status" value="5"/>
</dbReference>
<dbReference type="CDD" id="cd00063">
    <property type="entry name" value="FN3"/>
    <property type="match status" value="2"/>
</dbReference>
<dbReference type="PROSITE" id="PS50853">
    <property type="entry name" value="FN3"/>
    <property type="match status" value="2"/>
</dbReference>
<dbReference type="SUPFAM" id="SSF49265">
    <property type="entry name" value="Fibronectin type III"/>
    <property type="match status" value="2"/>
</dbReference>
<dbReference type="InterPro" id="IPR003961">
    <property type="entry name" value="FN3_dom"/>
</dbReference>
<dbReference type="InterPro" id="IPR013783">
    <property type="entry name" value="Ig-like_fold"/>
</dbReference>
<name>B9XAT4_PEDPL</name>
<dbReference type="EMBL" id="ABOX02000002">
    <property type="protein sequence ID" value="EEF63119.1"/>
    <property type="molecule type" value="Genomic_DNA"/>
</dbReference>
<dbReference type="InterPro" id="IPR008979">
    <property type="entry name" value="Galactose-bd-like_sf"/>
</dbReference>
<feature type="domain" description="Fibronectin type-III" evidence="5">
    <location>
        <begin position="899"/>
        <end position="991"/>
    </location>
</feature>
<dbReference type="Gene3D" id="2.80.10.50">
    <property type="match status" value="1"/>
</dbReference>
<dbReference type="Proteomes" id="UP000003688">
    <property type="component" value="Unassembled WGS sequence"/>
</dbReference>
<dbReference type="PROSITE" id="PS51175">
    <property type="entry name" value="CBM6"/>
    <property type="match status" value="1"/>
</dbReference>
<evidence type="ECO:0000259" key="5">
    <source>
        <dbReference type="PROSITE" id="PS50853"/>
    </source>
</evidence>
<dbReference type="Gene3D" id="2.160.20.10">
    <property type="entry name" value="Single-stranded right-handed beta-helix, Pectin lyase-like"/>
    <property type="match status" value="1"/>
</dbReference>
<keyword evidence="3" id="KW-0812">Transmembrane</keyword>
<comment type="caution">
    <text evidence="7">The sequence shown here is derived from an EMBL/GenBank/DDBJ whole genome shotgun (WGS) entry which is preliminary data.</text>
</comment>
<keyword evidence="8" id="KW-1185">Reference proteome</keyword>
<dbReference type="SMART" id="SM00060">
    <property type="entry name" value="FN3"/>
    <property type="match status" value="2"/>
</dbReference>
<feature type="domain" description="F5/8 type C" evidence="4">
    <location>
        <begin position="977"/>
        <end position="1118"/>
    </location>
</feature>